<keyword evidence="1" id="KW-0472">Membrane</keyword>
<dbReference type="OrthoDB" id="346283at2"/>
<dbReference type="InterPro" id="IPR031709">
    <property type="entry name" value="PutAbiC"/>
</dbReference>
<gene>
    <name evidence="2" type="ORF">BTO11_08370</name>
</gene>
<evidence type="ECO:0000256" key="1">
    <source>
        <dbReference type="SAM" id="Phobius"/>
    </source>
</evidence>
<name>A0A2S7UWN3_9GAMM</name>
<dbReference type="EMBL" id="MSCH01000003">
    <property type="protein sequence ID" value="PQJ53681.1"/>
    <property type="molecule type" value="Genomic_DNA"/>
</dbReference>
<dbReference type="Proteomes" id="UP000239007">
    <property type="component" value="Unassembled WGS sequence"/>
</dbReference>
<organism evidence="2 3">
    <name type="scientific">Psychrosphaera saromensis</name>
    <dbReference type="NCBI Taxonomy" id="716813"/>
    <lineage>
        <taxon>Bacteria</taxon>
        <taxon>Pseudomonadati</taxon>
        <taxon>Pseudomonadota</taxon>
        <taxon>Gammaproteobacteria</taxon>
        <taxon>Alteromonadales</taxon>
        <taxon>Pseudoalteromonadaceae</taxon>
        <taxon>Psychrosphaera</taxon>
    </lineage>
</organism>
<comment type="caution">
    <text evidence="2">The sequence shown here is derived from an EMBL/GenBank/DDBJ whole genome shotgun (WGS) entry which is preliminary data.</text>
</comment>
<evidence type="ECO:0000313" key="3">
    <source>
        <dbReference type="Proteomes" id="UP000239007"/>
    </source>
</evidence>
<evidence type="ECO:0008006" key="4">
    <source>
        <dbReference type="Google" id="ProtNLM"/>
    </source>
</evidence>
<feature type="transmembrane region" description="Helical" evidence="1">
    <location>
        <begin position="50"/>
        <end position="70"/>
    </location>
</feature>
<keyword evidence="1" id="KW-0812">Transmembrane</keyword>
<dbReference type="Pfam" id="PF16872">
    <property type="entry name" value="putAbiC"/>
    <property type="match status" value="1"/>
</dbReference>
<accession>A0A2S7UWN3</accession>
<reference evidence="2 3" key="1">
    <citation type="submission" date="2016-12" db="EMBL/GenBank/DDBJ databases">
        <title>Diversity of luminous bacteria.</title>
        <authorList>
            <person name="Yoshizawa S."/>
            <person name="Kogure K."/>
        </authorList>
    </citation>
    <scope>NUCLEOTIDE SEQUENCE [LARGE SCALE GENOMIC DNA]</scope>
    <source>
        <strain evidence="2 3">SA4-48</strain>
    </source>
</reference>
<protein>
    <recommendedName>
        <fullName evidence="4">Phage abortive infection protein</fullName>
    </recommendedName>
</protein>
<proteinExistence type="predicted"/>
<dbReference type="RefSeq" id="WP_105052172.1">
    <property type="nucleotide sequence ID" value="NZ_BMYG01000002.1"/>
</dbReference>
<keyword evidence="3" id="KW-1185">Reference proteome</keyword>
<feature type="transmembrane region" description="Helical" evidence="1">
    <location>
        <begin position="15"/>
        <end position="38"/>
    </location>
</feature>
<dbReference type="AlphaFoldDB" id="A0A2S7UWN3"/>
<keyword evidence="1" id="KW-1133">Transmembrane helix</keyword>
<sequence>MEVRKNKNENTFDKIARYVVPISAVFIVIVFIGFWYWAEITPDQIGQVGDLFGGLINPFLTFLTVLLLVYSVRFQVDELKETRSEISKSTLALESQDKNLSIQRFENSFFKLLEHFDNYRANIEFIKYGNVEYQGKQAVEHYYRSFQNTYLKVDVTKDDDSNPYQKRTIVIDDSTKSKEGLNTKYLNFYEDTFGEAFGGYFRILYNILEFVDSSVNIENKSFYTKLLRAQLSRYEVLIIFYNCLSSFGDEKLYPLVKKYKLLKHIETKFLPSEHIHFLKELE</sequence>
<evidence type="ECO:0000313" key="2">
    <source>
        <dbReference type="EMBL" id="PQJ53681.1"/>
    </source>
</evidence>